<dbReference type="Gene3D" id="2.40.70.10">
    <property type="entry name" value="Acid Proteases"/>
    <property type="match status" value="1"/>
</dbReference>
<evidence type="ECO:0000313" key="2">
    <source>
        <dbReference type="RefSeq" id="XP_014490635.1"/>
    </source>
</evidence>
<proteinExistence type="predicted"/>
<gene>
    <name evidence="2" type="primary">LOC106753350</name>
</gene>
<dbReference type="CDD" id="cd00303">
    <property type="entry name" value="retropepsin_like"/>
    <property type="match status" value="1"/>
</dbReference>
<dbReference type="AlphaFoldDB" id="A0A1S3TA45"/>
<reference evidence="2" key="1">
    <citation type="submission" date="2025-08" db="UniProtKB">
        <authorList>
            <consortium name="RefSeq"/>
        </authorList>
    </citation>
    <scope>IDENTIFICATION</scope>
    <source>
        <tissue evidence="2">Leaf</tissue>
    </source>
</reference>
<organism evidence="1 2">
    <name type="scientific">Vigna radiata var. radiata</name>
    <name type="common">Mung bean</name>
    <name type="synonym">Phaseolus aureus</name>
    <dbReference type="NCBI Taxonomy" id="3916"/>
    <lineage>
        <taxon>Eukaryota</taxon>
        <taxon>Viridiplantae</taxon>
        <taxon>Streptophyta</taxon>
        <taxon>Embryophyta</taxon>
        <taxon>Tracheophyta</taxon>
        <taxon>Spermatophyta</taxon>
        <taxon>Magnoliopsida</taxon>
        <taxon>eudicotyledons</taxon>
        <taxon>Gunneridae</taxon>
        <taxon>Pentapetalae</taxon>
        <taxon>rosids</taxon>
        <taxon>fabids</taxon>
        <taxon>Fabales</taxon>
        <taxon>Fabaceae</taxon>
        <taxon>Papilionoideae</taxon>
        <taxon>50 kb inversion clade</taxon>
        <taxon>NPAAA clade</taxon>
        <taxon>indigoferoid/millettioid clade</taxon>
        <taxon>Phaseoleae</taxon>
        <taxon>Vigna</taxon>
    </lineage>
</organism>
<dbReference type="InterPro" id="IPR021109">
    <property type="entry name" value="Peptidase_aspartic_dom_sf"/>
</dbReference>
<dbReference type="Proteomes" id="UP000087766">
    <property type="component" value="Unplaced"/>
</dbReference>
<accession>A0A1S3TA45</accession>
<name>A0A1S3TA45_VIGRR</name>
<dbReference type="RefSeq" id="XP_014490635.1">
    <property type="nucleotide sequence ID" value="XM_014635149.1"/>
</dbReference>
<dbReference type="PANTHER" id="PTHR46148:SF60">
    <property type="entry name" value="CHROMO DOMAIN-CONTAINING PROTEIN"/>
    <property type="match status" value="1"/>
</dbReference>
<dbReference type="PANTHER" id="PTHR46148">
    <property type="entry name" value="CHROMO DOMAIN-CONTAINING PROTEIN"/>
    <property type="match status" value="1"/>
</dbReference>
<sequence length="380" mass="43076">MPPQLANLHPVFHISQLRKYVPDPSHVLEVEDVQAREDLSVEVQPVRVEESQTKQPRGKTIRLVKVVWDEVLAELPMGIKNISQTQQLCNLCGGDHINRQCAYPKEMQQDVNYMGNQFQYKQGGFNQGTPSQGWKNHPSIGQNQNNTSGQVGGFRQQQPSPLWQQVSSLIETVRDLSGRFDKFLKVYESQLNSNQASFRALETQIGQLSKRVETTEKSQFRGNTDVNPKDECKVVMTNRKRKTVEEIIEIKSSEDEDEKRMQKYDKRIKYYLGEVIDLDGGEDQDRLVKPRKKDHPLKLKDSGTMTLPSVINDVDIGRAIIDSGSSVNLMPFSVFKKIGGLKLKPEHTTLTVADGSTKKLVGTVEDAIVRIDELEILLTF</sequence>
<dbReference type="GeneID" id="106753350"/>
<dbReference type="KEGG" id="vra:106753350"/>
<keyword evidence="1" id="KW-1185">Reference proteome</keyword>
<protein>
    <submittedName>
        <fullName evidence="2">Uncharacterized protein LOC106753350</fullName>
    </submittedName>
</protein>
<evidence type="ECO:0000313" key="1">
    <source>
        <dbReference type="Proteomes" id="UP000087766"/>
    </source>
</evidence>
<dbReference type="OrthoDB" id="778454at2759"/>